<accession>A0A8K0R116</accession>
<feature type="region of interest" description="Disordered" evidence="3">
    <location>
        <begin position="112"/>
        <end position="176"/>
    </location>
</feature>
<evidence type="ECO:0000256" key="2">
    <source>
        <dbReference type="ARBA" id="ARBA00022729"/>
    </source>
</evidence>
<organism evidence="4 5">
    <name type="scientific">Paraphoma chrysanthemicola</name>
    <dbReference type="NCBI Taxonomy" id="798071"/>
    <lineage>
        <taxon>Eukaryota</taxon>
        <taxon>Fungi</taxon>
        <taxon>Dikarya</taxon>
        <taxon>Ascomycota</taxon>
        <taxon>Pezizomycotina</taxon>
        <taxon>Dothideomycetes</taxon>
        <taxon>Pleosporomycetidae</taxon>
        <taxon>Pleosporales</taxon>
        <taxon>Pleosporineae</taxon>
        <taxon>Phaeosphaeriaceae</taxon>
        <taxon>Paraphoma</taxon>
    </lineage>
</organism>
<dbReference type="Proteomes" id="UP000813461">
    <property type="component" value="Unassembled WGS sequence"/>
</dbReference>
<feature type="compositionally biased region" description="Low complexity" evidence="3">
    <location>
        <begin position="547"/>
        <end position="560"/>
    </location>
</feature>
<evidence type="ECO:0000313" key="4">
    <source>
        <dbReference type="EMBL" id="KAH7078510.1"/>
    </source>
</evidence>
<sequence>MSSKPNSITQAQGIFSNCGPGVNTYELQYDCKGPACTSINGFQNVKCNTDGGTQRCSNSVKCPSGISSYYSNFTFEQNEPDPWNPVSQNEPDSRVRQQQHIALPNCAKFSLTSDGTKAGTKIESEGPTEEKTCPKVKETPTPTAGTNLPKKTSSTGRPQVGATSRPQVEQSNYGSRRQMPKNMIFVTFLFGLMMLLPGTHASPDYQRREDLRRRAELRVRDVSDKVKAFAQDFSADLAEKANAQGQNGEVFAHNLVADVISSVCDGYFSGTRPSDFTPIVVQDCVKSVYGGERLAQPAGQFFAVFGASLLCDYVVSEAYPVAQEFFPDGCEGLQDLAKKISPTRSIAASNAVTPAASQASRPLASGSPPAASVSPPAQPSALNSQASNGATPLSVQQSALVSNSAPAPSNPASLPLPSNPAALTSAPLVSVVVNSVPLSVQSPILPTPSDGRQSVGSPPSINPASNPATPVGGSQSLRTPAGSERPQTSSPAPLPSAEPSAPSEINQRPSQSPIPPIDTSLTPQPSQSRVEPSVITPEASPPPPSRPAQSSPLPSVSLNPSFPPSPPVATPSLSPPVVVSPSVSPPARVSPSGSSPEPSFPSTPSQALVSSSISPQVSVPGSSSPTRTTPIVTPGPKSESSIVSSNEIPSSPSISPSSLSIPSSSDRSMVSQSSPVPRESPSISSSPSRESPISVTTISQSSSIRTPITPSTPVSNTTISTPTPIPSCQPKSETPNFCPRQGCVNFNFDDNNCGACNKKCPEPSFCYWGDCICQNEQLASPENNFCKGHNQTCETPNTLCPDVGCLNLMTNATHCGNCETACQAGLECYKGTCLCPVTHKIPESNGRCNGTEPETCPDGQFLDNKYKKCCPTGTTWNQTSNACEQPTKKCTEGYAFNSETGLCCSVSILTHQACLCPLGLYKQDNGTCTDVPPFSCNAGEVPDFKYNVCCREGTAWNPDKKSCTPKGTSCPAGQALDPEYKKCCPTETVWNPQINNCTSTQPKTCPQKTFVLIEELGFCCPLAQRQATADNTAWYLKYCTCTNGKAIDSETGCDGKPVCPPGEHVDARYAKCCKDGWAYAPRLERCIQVSSDSSSPSSAMASTSPPLRQASPTVPSAAMSSTGSALPRPSSTSRYPTFTSGSPIANPSSSTPPPPSVTPPGTPSRSPNPPSTTAPSCPSSLPNICNGSCVNVARNTAHCGDCSVSCPTGYSCVDGACGIARGVGVLPQTTAQPWLLNLPSNVAEPFKPFLNTTSPSETPKPVLKGAGGFIAKGLEGPWG</sequence>
<name>A0A8K0R116_9PLEO</name>
<dbReference type="EMBL" id="JAGMVJ010000017">
    <property type="protein sequence ID" value="KAH7078510.1"/>
    <property type="molecule type" value="Genomic_DNA"/>
</dbReference>
<evidence type="ECO:0000313" key="5">
    <source>
        <dbReference type="Proteomes" id="UP000813461"/>
    </source>
</evidence>
<feature type="compositionally biased region" description="Polar residues" evidence="3">
    <location>
        <begin position="1110"/>
        <end position="1141"/>
    </location>
</feature>
<feature type="compositionally biased region" description="Low complexity" evidence="3">
    <location>
        <begin position="570"/>
        <end position="625"/>
    </location>
</feature>
<gene>
    <name evidence="4" type="ORF">FB567DRAFT_137376</name>
</gene>
<comment type="caution">
    <text evidence="4">The sequence shown here is derived from an EMBL/GenBank/DDBJ whole genome shotgun (WGS) entry which is preliminary data.</text>
</comment>
<feature type="compositionally biased region" description="Basic and acidic residues" evidence="3">
    <location>
        <begin position="120"/>
        <end position="138"/>
    </location>
</feature>
<evidence type="ECO:0000256" key="1">
    <source>
        <dbReference type="ARBA" id="ARBA00006010"/>
    </source>
</evidence>
<dbReference type="Pfam" id="PF04885">
    <property type="entry name" value="Stig1"/>
    <property type="match status" value="2"/>
</dbReference>
<dbReference type="InterPro" id="IPR006969">
    <property type="entry name" value="Stig-like"/>
</dbReference>
<feature type="compositionally biased region" description="Polar residues" evidence="3">
    <location>
        <begin position="519"/>
        <end position="530"/>
    </location>
</feature>
<feature type="compositionally biased region" description="Low complexity" evidence="3">
    <location>
        <begin position="1091"/>
        <end position="1106"/>
    </location>
</feature>
<feature type="compositionally biased region" description="Pro residues" evidence="3">
    <location>
        <begin position="1150"/>
        <end position="1172"/>
    </location>
</feature>
<feature type="compositionally biased region" description="Polar residues" evidence="3">
    <location>
        <begin position="382"/>
        <end position="397"/>
    </location>
</feature>
<feature type="compositionally biased region" description="Low complexity" evidence="3">
    <location>
        <begin position="457"/>
        <end position="470"/>
    </location>
</feature>
<feature type="compositionally biased region" description="Low complexity" evidence="3">
    <location>
        <begin position="359"/>
        <end position="381"/>
    </location>
</feature>
<dbReference type="OrthoDB" id="3798921at2759"/>
<proteinExistence type="inferred from homology"/>
<feature type="region of interest" description="Disordered" evidence="3">
    <location>
        <begin position="1091"/>
        <end position="1177"/>
    </location>
</feature>
<evidence type="ECO:0000256" key="3">
    <source>
        <dbReference type="SAM" id="MobiDB-lite"/>
    </source>
</evidence>
<feature type="compositionally biased region" description="Low complexity" evidence="3">
    <location>
        <begin position="638"/>
        <end position="722"/>
    </location>
</feature>
<keyword evidence="5" id="KW-1185">Reference proteome</keyword>
<feature type="compositionally biased region" description="Low complexity" evidence="3">
    <location>
        <begin position="398"/>
        <end position="413"/>
    </location>
</feature>
<feature type="region of interest" description="Disordered" evidence="3">
    <location>
        <begin position="357"/>
        <end position="413"/>
    </location>
</feature>
<feature type="region of interest" description="Disordered" evidence="3">
    <location>
        <begin position="444"/>
        <end position="728"/>
    </location>
</feature>
<reference evidence="4" key="1">
    <citation type="journal article" date="2021" name="Nat. Commun.">
        <title>Genetic determinants of endophytism in the Arabidopsis root mycobiome.</title>
        <authorList>
            <person name="Mesny F."/>
            <person name="Miyauchi S."/>
            <person name="Thiergart T."/>
            <person name="Pickel B."/>
            <person name="Atanasova L."/>
            <person name="Karlsson M."/>
            <person name="Huettel B."/>
            <person name="Barry K.W."/>
            <person name="Haridas S."/>
            <person name="Chen C."/>
            <person name="Bauer D."/>
            <person name="Andreopoulos W."/>
            <person name="Pangilinan J."/>
            <person name="LaButti K."/>
            <person name="Riley R."/>
            <person name="Lipzen A."/>
            <person name="Clum A."/>
            <person name="Drula E."/>
            <person name="Henrissat B."/>
            <person name="Kohler A."/>
            <person name="Grigoriev I.V."/>
            <person name="Martin F.M."/>
            <person name="Hacquard S."/>
        </authorList>
    </citation>
    <scope>NUCLEOTIDE SEQUENCE</scope>
    <source>
        <strain evidence="4">MPI-SDFR-AT-0120</strain>
    </source>
</reference>
<dbReference type="AlphaFoldDB" id="A0A8K0R116"/>
<protein>
    <submittedName>
        <fullName evidence="4">Uncharacterized protein</fullName>
    </submittedName>
</protein>
<feature type="compositionally biased region" description="Polar residues" evidence="3">
    <location>
        <begin position="140"/>
        <end position="175"/>
    </location>
</feature>
<keyword evidence="2" id="KW-0732">Signal</keyword>
<comment type="similarity">
    <text evidence="1">Belongs to the STIG1 family.</text>
</comment>
<feature type="compositionally biased region" description="Low complexity" evidence="3">
    <location>
        <begin position="489"/>
        <end position="504"/>
    </location>
</feature>